<dbReference type="InterPro" id="IPR027417">
    <property type="entry name" value="P-loop_NTPase"/>
</dbReference>
<dbReference type="PANTHER" id="PTHR45641:SF19">
    <property type="entry name" value="NEPHROCYSTIN-3"/>
    <property type="match status" value="1"/>
</dbReference>
<keyword evidence="2" id="KW-0802">TPR repeat</keyword>
<proteinExistence type="predicted"/>
<dbReference type="InterPro" id="IPR011990">
    <property type="entry name" value="TPR-like_helical_dom_sf"/>
</dbReference>
<dbReference type="PANTHER" id="PTHR45641">
    <property type="entry name" value="TETRATRICOPEPTIDE REPEAT PROTEIN (AFU_ORTHOLOGUE AFUA_6G03870)"/>
    <property type="match status" value="1"/>
</dbReference>
<gene>
    <name evidence="3" type="ORF">BDV98DRAFT_527666</name>
</gene>
<evidence type="ECO:0000313" key="4">
    <source>
        <dbReference type="Proteomes" id="UP000305067"/>
    </source>
</evidence>
<dbReference type="Pfam" id="PF13424">
    <property type="entry name" value="TPR_12"/>
    <property type="match status" value="1"/>
</dbReference>
<dbReference type="SUPFAM" id="SSF52540">
    <property type="entry name" value="P-loop containing nucleoside triphosphate hydrolases"/>
    <property type="match status" value="1"/>
</dbReference>
<reference evidence="3 4" key="1">
    <citation type="journal article" date="2019" name="Nat. Ecol. Evol.">
        <title>Megaphylogeny resolves global patterns of mushroom evolution.</title>
        <authorList>
            <person name="Varga T."/>
            <person name="Krizsan K."/>
            <person name="Foldi C."/>
            <person name="Dima B."/>
            <person name="Sanchez-Garcia M."/>
            <person name="Sanchez-Ramirez S."/>
            <person name="Szollosi G.J."/>
            <person name="Szarkandi J.G."/>
            <person name="Papp V."/>
            <person name="Albert L."/>
            <person name="Andreopoulos W."/>
            <person name="Angelini C."/>
            <person name="Antonin V."/>
            <person name="Barry K.W."/>
            <person name="Bougher N.L."/>
            <person name="Buchanan P."/>
            <person name="Buyck B."/>
            <person name="Bense V."/>
            <person name="Catcheside P."/>
            <person name="Chovatia M."/>
            <person name="Cooper J."/>
            <person name="Damon W."/>
            <person name="Desjardin D."/>
            <person name="Finy P."/>
            <person name="Geml J."/>
            <person name="Haridas S."/>
            <person name="Hughes K."/>
            <person name="Justo A."/>
            <person name="Karasinski D."/>
            <person name="Kautmanova I."/>
            <person name="Kiss B."/>
            <person name="Kocsube S."/>
            <person name="Kotiranta H."/>
            <person name="LaButti K.M."/>
            <person name="Lechner B.E."/>
            <person name="Liimatainen K."/>
            <person name="Lipzen A."/>
            <person name="Lukacs Z."/>
            <person name="Mihaltcheva S."/>
            <person name="Morgado L.N."/>
            <person name="Niskanen T."/>
            <person name="Noordeloos M.E."/>
            <person name="Ohm R.A."/>
            <person name="Ortiz-Santana B."/>
            <person name="Ovrebo C."/>
            <person name="Racz N."/>
            <person name="Riley R."/>
            <person name="Savchenko A."/>
            <person name="Shiryaev A."/>
            <person name="Soop K."/>
            <person name="Spirin V."/>
            <person name="Szebenyi C."/>
            <person name="Tomsovsky M."/>
            <person name="Tulloss R.E."/>
            <person name="Uehling J."/>
            <person name="Grigoriev I.V."/>
            <person name="Vagvolgyi C."/>
            <person name="Papp T."/>
            <person name="Martin F.M."/>
            <person name="Miettinen O."/>
            <person name="Hibbett D.S."/>
            <person name="Nagy L.G."/>
        </authorList>
    </citation>
    <scope>NUCLEOTIDE SEQUENCE [LARGE SCALE GENOMIC DNA]</scope>
    <source>
        <strain evidence="3 4">CBS 309.79</strain>
    </source>
</reference>
<dbReference type="SUPFAM" id="SSF48452">
    <property type="entry name" value="TPR-like"/>
    <property type="match status" value="4"/>
</dbReference>
<accession>A0A5C3QMH3</accession>
<dbReference type="STRING" id="1884261.A0A5C3QMH3"/>
<evidence type="ECO:0000256" key="1">
    <source>
        <dbReference type="ARBA" id="ARBA00022737"/>
    </source>
</evidence>
<dbReference type="Gene3D" id="3.40.50.300">
    <property type="entry name" value="P-loop containing nucleotide triphosphate hydrolases"/>
    <property type="match status" value="1"/>
</dbReference>
<name>A0A5C3QMH3_9AGAR</name>
<sequence>MSDDGPGLAGILFEAEHARINTAGGHLGSFNTNIQNASNVTVIVGNDGVHTVHEGGLRYPECPKPIAGFTGREDALGALSQYFFEEHTVHSTRVFVLWGSPGSGKAQITYKFVHRSVLSRVPHVYLIDASTKNSIETALVLIATAAKIETSVDAALKWFSSHEEQWFLIFRDFDDRSVDLHAYLPSNNRGRILVTTKHPVNRQLGTSEAHFAASCHYQVSEMEYNEAVQLLLRTAQVQPSVADSEHAGAIVVELGCHAQSVARAGNSIIQAEMTIKAYRDSLSNRFVDLDTSLRQTVNSVYSDGYSQLGEHAKQLLHLCSYLHHTGITTDMFQTASEQVMTFKRSVPLTVQQDSLCQELRAVLSPYQLGFHRWDPAAFAQVLKELRSHSLIRYTPGDLVFSLPPMVPRWIQSLAPPNTQVLAELFLFVSMPSKDLYSTEGTVSRLRYLPHINSVRRHRPVAELLVDAAAFFARVFRESGLWSAAEPLQALVLQMRLEILGQDHPATIHATTECANRLFQQGHRDEATDLMEFALMSLRDVCREDNLEILQVMHDLSDFYLQSNRLKESRDMCDAVLAARREVLGNDHPATVVTEFHASVLDHWDNLIADAPTRVKVASERLATFLGPDDPLTLYAVACAAVLGEDPIGVESSVKQCWSRLKEVAGEEHPITLEVMNIVADAHRLAGHGTEGQTVVDSLYEIIKRTRGEDHFKTFEVLTSIVQFHFFFARIPEAQEHLVRIVDGRKRVLGREDPDTLMSVDSLAAAYMQSSQFVEAERLATGVLQVRKRQPDRWQTGLAMSLSLCSQLYQAQENWIETERTQTELIKLLERSSVDASQLDVLVAQATLVWAISRQGRFTEAEKLHTELDEKMRRLGQQHSTKVTDAKHYLSMAYRARLRYSDAVNLQAAVIQHRATILGERHPSTLDSCIFACYAFADIGKVAEAEDLLKAVFDVLTESVAAENLLLLAAKRARAWIDKVKGMSHKAIESYDEILQVYRRLLGDTHHLVLSVTTELASACYSAGRFDEARSHYVSLLRQKEVTLGRDHAETLAIEHDFALVLEVEGRFKEAWSKRSWIFDTHSRMFGSDHPYTLKSRLWLSHTMSVLGQYSKAQAMQEEIIWMMSQTLGDVHVETLDAKLRLAINYFYQLRYDDAEKLLEGLEQQHGLAFGKTHPISMESQLWLGKVYRENRKRSAAREKLYSVANNRETILGPDEPETWEAINEFAEVLIGEQQFSTAETLVAGTLEKARRRYGAHHAIFWGSQVTQMQIYAMSNRAPQALQLSQSLLDQMVRAHGEDHPWSIAILSVQASIYEVCQGRLDLAKPLQRRVAQLKRQAGMDTPGGATGDVADSLASLDLNNFQIPTNRKELLLQGLLLLMKP</sequence>
<keyword evidence="4" id="KW-1185">Reference proteome</keyword>
<dbReference type="OrthoDB" id="3259098at2759"/>
<dbReference type="Gene3D" id="1.25.40.10">
    <property type="entry name" value="Tetratricopeptide repeat domain"/>
    <property type="match status" value="4"/>
</dbReference>
<protein>
    <recommendedName>
        <fullName evidence="5">TPR-like protein</fullName>
    </recommendedName>
</protein>
<evidence type="ECO:0000313" key="3">
    <source>
        <dbReference type="EMBL" id="TFL03133.1"/>
    </source>
</evidence>
<dbReference type="Pfam" id="PF13374">
    <property type="entry name" value="TPR_10"/>
    <property type="match status" value="3"/>
</dbReference>
<dbReference type="Proteomes" id="UP000305067">
    <property type="component" value="Unassembled WGS sequence"/>
</dbReference>
<evidence type="ECO:0000256" key="2">
    <source>
        <dbReference type="ARBA" id="ARBA00022803"/>
    </source>
</evidence>
<evidence type="ECO:0008006" key="5">
    <source>
        <dbReference type="Google" id="ProtNLM"/>
    </source>
</evidence>
<dbReference type="EMBL" id="ML178821">
    <property type="protein sequence ID" value="TFL03133.1"/>
    <property type="molecule type" value="Genomic_DNA"/>
</dbReference>
<organism evidence="3 4">
    <name type="scientific">Pterulicium gracile</name>
    <dbReference type="NCBI Taxonomy" id="1884261"/>
    <lineage>
        <taxon>Eukaryota</taxon>
        <taxon>Fungi</taxon>
        <taxon>Dikarya</taxon>
        <taxon>Basidiomycota</taxon>
        <taxon>Agaricomycotina</taxon>
        <taxon>Agaricomycetes</taxon>
        <taxon>Agaricomycetidae</taxon>
        <taxon>Agaricales</taxon>
        <taxon>Pleurotineae</taxon>
        <taxon>Pterulaceae</taxon>
        <taxon>Pterulicium</taxon>
    </lineage>
</organism>
<keyword evidence="1" id="KW-0677">Repeat</keyword>